<dbReference type="EMBL" id="CAMKVN010005532">
    <property type="protein sequence ID" value="CAI2188988.1"/>
    <property type="molecule type" value="Genomic_DNA"/>
</dbReference>
<dbReference type="Proteomes" id="UP001153678">
    <property type="component" value="Unassembled WGS sequence"/>
</dbReference>
<evidence type="ECO:0000313" key="2">
    <source>
        <dbReference type="EMBL" id="CAI2188988.1"/>
    </source>
</evidence>
<feature type="transmembrane region" description="Helical" evidence="1">
    <location>
        <begin position="12"/>
        <end position="33"/>
    </location>
</feature>
<evidence type="ECO:0000256" key="1">
    <source>
        <dbReference type="SAM" id="Phobius"/>
    </source>
</evidence>
<reference evidence="2" key="1">
    <citation type="submission" date="2022-08" db="EMBL/GenBank/DDBJ databases">
        <authorList>
            <person name="Kallberg Y."/>
            <person name="Tangrot J."/>
            <person name="Rosling A."/>
        </authorList>
    </citation>
    <scope>NUCLEOTIDE SEQUENCE</scope>
    <source>
        <strain evidence="2">Wild A</strain>
    </source>
</reference>
<accession>A0A9W4T1N2</accession>
<proteinExistence type="predicted"/>
<keyword evidence="3" id="KW-1185">Reference proteome</keyword>
<keyword evidence="1" id="KW-0812">Transmembrane</keyword>
<protein>
    <submittedName>
        <fullName evidence="2">13645_t:CDS:1</fullName>
    </submittedName>
</protein>
<name>A0A9W4T1N2_9GLOM</name>
<evidence type="ECO:0000313" key="3">
    <source>
        <dbReference type="Proteomes" id="UP001153678"/>
    </source>
</evidence>
<keyword evidence="1" id="KW-0472">Membrane</keyword>
<organism evidence="2 3">
    <name type="scientific">Funneliformis geosporum</name>
    <dbReference type="NCBI Taxonomy" id="1117311"/>
    <lineage>
        <taxon>Eukaryota</taxon>
        <taxon>Fungi</taxon>
        <taxon>Fungi incertae sedis</taxon>
        <taxon>Mucoromycota</taxon>
        <taxon>Glomeromycotina</taxon>
        <taxon>Glomeromycetes</taxon>
        <taxon>Glomerales</taxon>
        <taxon>Glomeraceae</taxon>
        <taxon>Funneliformis</taxon>
    </lineage>
</organism>
<comment type="caution">
    <text evidence="2">The sequence shown here is derived from an EMBL/GenBank/DDBJ whole genome shotgun (WGS) entry which is preliminary data.</text>
</comment>
<gene>
    <name evidence="2" type="ORF">FWILDA_LOCUS13856</name>
</gene>
<dbReference type="AlphaFoldDB" id="A0A9W4T1N2"/>
<keyword evidence="1" id="KW-1133">Transmembrane helix</keyword>
<sequence>MSFDFEDALPATIIEFDVIKGFRIIYVSIWWVMTKSKINEKRIPSESFFDTFHFRGDGL</sequence>
<feature type="non-terminal residue" evidence="2">
    <location>
        <position position="59"/>
    </location>
</feature>